<organism evidence="13 14">
    <name type="scientific">Phaedon cochleariae</name>
    <name type="common">Mustard beetle</name>
    <dbReference type="NCBI Taxonomy" id="80249"/>
    <lineage>
        <taxon>Eukaryota</taxon>
        <taxon>Metazoa</taxon>
        <taxon>Ecdysozoa</taxon>
        <taxon>Arthropoda</taxon>
        <taxon>Hexapoda</taxon>
        <taxon>Insecta</taxon>
        <taxon>Pterygota</taxon>
        <taxon>Neoptera</taxon>
        <taxon>Endopterygota</taxon>
        <taxon>Coleoptera</taxon>
        <taxon>Polyphaga</taxon>
        <taxon>Cucujiformia</taxon>
        <taxon>Chrysomeloidea</taxon>
        <taxon>Chrysomelidae</taxon>
        <taxon>Chrysomelinae</taxon>
        <taxon>Chrysomelini</taxon>
        <taxon>Phaedon</taxon>
    </lineage>
</organism>
<dbReference type="InterPro" id="IPR036959">
    <property type="entry name" value="Peptidase_C12_UCH_sf"/>
</dbReference>
<evidence type="ECO:0000313" key="13">
    <source>
        <dbReference type="EMBL" id="CAH1119721.1"/>
    </source>
</evidence>
<feature type="active site" description="Proton donor" evidence="10">
    <location>
        <position position="170"/>
    </location>
</feature>
<reference evidence="13" key="1">
    <citation type="submission" date="2022-01" db="EMBL/GenBank/DDBJ databases">
        <authorList>
            <person name="King R."/>
        </authorList>
    </citation>
    <scope>NUCLEOTIDE SEQUENCE</scope>
</reference>
<protein>
    <recommendedName>
        <fullName evidence="9 11">Ubiquitin carboxyl-terminal hydrolase</fullName>
        <ecNumber evidence="3 11">3.4.19.12</ecNumber>
    </recommendedName>
</protein>
<sequence>MSLFPLESNPEVLNKFIHLLGVPEKIKIEDVYGLDNDALAWVPQPVIAMILLFPCSDKYYEYVEKEKELLKEKGQVNSPNLWFMKQQVSNACGTIALIHSIANNIDKIQLEDGIFKKLLEESEGKTPDERGEMLAKAGSGSEAFKLIAAHQELAREGQTEVNPNEQVNHHFISLIEKDGELYELDGRKECPINHGPTSKETFLQDAAKVCKSFMERDSEDINFTVMALIESD</sequence>
<dbReference type="GO" id="GO:0005737">
    <property type="term" value="C:cytoplasm"/>
    <property type="evidence" value="ECO:0007669"/>
    <property type="project" value="TreeGrafter"/>
</dbReference>
<dbReference type="InterPro" id="IPR001578">
    <property type="entry name" value="Peptidase_C12_UCH"/>
</dbReference>
<evidence type="ECO:0000313" key="14">
    <source>
        <dbReference type="Proteomes" id="UP001153737"/>
    </source>
</evidence>
<dbReference type="Gene3D" id="3.40.532.10">
    <property type="entry name" value="Peptidase C12, ubiquitin carboxyl-terminal hydrolase"/>
    <property type="match status" value="1"/>
</dbReference>
<feature type="domain" description="UCH catalytic" evidence="12">
    <location>
        <begin position="2"/>
        <end position="230"/>
    </location>
</feature>
<gene>
    <name evidence="13" type="ORF">PHAECO_LOCUS3424</name>
</gene>
<evidence type="ECO:0000256" key="7">
    <source>
        <dbReference type="ARBA" id="ARBA00022807"/>
    </source>
</evidence>
<keyword evidence="4 10" id="KW-0645">Protease</keyword>
<evidence type="ECO:0000256" key="4">
    <source>
        <dbReference type="ARBA" id="ARBA00022670"/>
    </source>
</evidence>
<dbReference type="EMBL" id="OU896719">
    <property type="protein sequence ID" value="CAH1119721.1"/>
    <property type="molecule type" value="Genomic_DNA"/>
</dbReference>
<accession>A0A9P0DGC8</accession>
<evidence type="ECO:0000256" key="2">
    <source>
        <dbReference type="ARBA" id="ARBA00009326"/>
    </source>
</evidence>
<keyword evidence="5 10" id="KW-0833">Ubl conjugation pathway</keyword>
<dbReference type="GO" id="GO:0016579">
    <property type="term" value="P:protein deubiquitination"/>
    <property type="evidence" value="ECO:0007669"/>
    <property type="project" value="TreeGrafter"/>
</dbReference>
<comment type="function">
    <text evidence="8">Ubiquitin-protein hydrolase is involved both in the processing of ubiquitin precursors and of ubiquitinated proteins. This enzyme is a thiol protease that recognizes and hydrolyzes a peptide bond at the C-terminal glycine of ubiquitin.</text>
</comment>
<evidence type="ECO:0000256" key="9">
    <source>
        <dbReference type="ARBA" id="ARBA00073226"/>
    </source>
</evidence>
<name>A0A9P0DGC8_PHACE</name>
<dbReference type="AlphaFoldDB" id="A0A9P0DGC8"/>
<evidence type="ECO:0000256" key="3">
    <source>
        <dbReference type="ARBA" id="ARBA00012759"/>
    </source>
</evidence>
<evidence type="ECO:0000256" key="6">
    <source>
        <dbReference type="ARBA" id="ARBA00022801"/>
    </source>
</evidence>
<dbReference type="PANTHER" id="PTHR10589:SF17">
    <property type="entry name" value="UBIQUITIN CARBOXYL-TERMINAL HYDROLASE"/>
    <property type="match status" value="1"/>
</dbReference>
<keyword evidence="7 10" id="KW-0788">Thiol protease</keyword>
<dbReference type="InterPro" id="IPR057254">
    <property type="entry name" value="UCH_AS"/>
</dbReference>
<evidence type="ECO:0000256" key="8">
    <source>
        <dbReference type="ARBA" id="ARBA00055560"/>
    </source>
</evidence>
<evidence type="ECO:0000259" key="12">
    <source>
        <dbReference type="PROSITE" id="PS52048"/>
    </source>
</evidence>
<keyword evidence="14" id="KW-1185">Reference proteome</keyword>
<comment type="catalytic activity">
    <reaction evidence="1 10 11">
        <text>Thiol-dependent hydrolysis of ester, thioester, amide, peptide and isopeptide bonds formed by the C-terminal Gly of ubiquitin (a 76-residue protein attached to proteins as an intracellular targeting signal).</text>
        <dbReference type="EC" id="3.4.19.12"/>
    </reaction>
</comment>
<dbReference type="Pfam" id="PF01088">
    <property type="entry name" value="Peptidase_C12"/>
    <property type="match status" value="1"/>
</dbReference>
<evidence type="ECO:0000256" key="5">
    <source>
        <dbReference type="ARBA" id="ARBA00022786"/>
    </source>
</evidence>
<evidence type="ECO:0000256" key="11">
    <source>
        <dbReference type="RuleBase" id="RU361215"/>
    </source>
</evidence>
<dbReference type="PROSITE" id="PS00140">
    <property type="entry name" value="UCH_1"/>
    <property type="match status" value="1"/>
</dbReference>
<dbReference type="EC" id="3.4.19.12" evidence="3 11"/>
<feature type="active site" description="Nucleophile" evidence="10">
    <location>
        <position position="92"/>
    </location>
</feature>
<feature type="site" description="Important for enzyme activity" evidence="10">
    <location>
        <position position="185"/>
    </location>
</feature>
<dbReference type="SUPFAM" id="SSF54001">
    <property type="entry name" value="Cysteine proteinases"/>
    <property type="match status" value="1"/>
</dbReference>
<evidence type="ECO:0000256" key="10">
    <source>
        <dbReference type="PROSITE-ProRule" id="PRU01393"/>
    </source>
</evidence>
<keyword evidence="6 10" id="KW-0378">Hydrolase</keyword>
<evidence type="ECO:0000256" key="1">
    <source>
        <dbReference type="ARBA" id="ARBA00000707"/>
    </source>
</evidence>
<dbReference type="GO" id="GO:0004843">
    <property type="term" value="F:cysteine-type deubiquitinase activity"/>
    <property type="evidence" value="ECO:0007669"/>
    <property type="project" value="UniProtKB-UniRule"/>
</dbReference>
<dbReference type="PRINTS" id="PR00707">
    <property type="entry name" value="UBCTHYDRLASE"/>
</dbReference>
<dbReference type="GO" id="GO:0006511">
    <property type="term" value="P:ubiquitin-dependent protein catabolic process"/>
    <property type="evidence" value="ECO:0007669"/>
    <property type="project" value="UniProtKB-UniRule"/>
</dbReference>
<dbReference type="CDD" id="cd09616">
    <property type="entry name" value="Peptidase_C12_UCH_L1_L3"/>
    <property type="match status" value="1"/>
</dbReference>
<dbReference type="FunFam" id="3.40.532.10:FF:000006">
    <property type="entry name" value="Ubiquitin carboxyl-terminal hydrolase"/>
    <property type="match status" value="1"/>
</dbReference>
<feature type="site" description="Transition state stabilizer" evidence="10">
    <location>
        <position position="86"/>
    </location>
</feature>
<dbReference type="PANTHER" id="PTHR10589">
    <property type="entry name" value="UBIQUITIN CARBOXYL-TERMINAL HYDROLASE"/>
    <property type="match status" value="1"/>
</dbReference>
<proteinExistence type="inferred from homology"/>
<dbReference type="PROSITE" id="PS52048">
    <property type="entry name" value="UCH_DOMAIN"/>
    <property type="match status" value="1"/>
</dbReference>
<reference evidence="13" key="2">
    <citation type="submission" date="2022-10" db="EMBL/GenBank/DDBJ databases">
        <authorList>
            <consortium name="ENA_rothamsted_submissions"/>
            <consortium name="culmorum"/>
            <person name="King R."/>
        </authorList>
    </citation>
    <scope>NUCLEOTIDE SEQUENCE</scope>
</reference>
<comment type="similarity">
    <text evidence="2 10 11">Belongs to the peptidase C12 family.</text>
</comment>
<dbReference type="InterPro" id="IPR038765">
    <property type="entry name" value="Papain-like_cys_pep_sf"/>
</dbReference>
<dbReference type="Proteomes" id="UP001153737">
    <property type="component" value="Chromosome 13"/>
</dbReference>